<dbReference type="GO" id="GO:0050660">
    <property type="term" value="F:flavin adenine dinucleotide binding"/>
    <property type="evidence" value="ECO:0007669"/>
    <property type="project" value="InterPro"/>
</dbReference>
<dbReference type="RefSeq" id="XP_007800994.1">
    <property type="nucleotide sequence ID" value="XM_007802803.1"/>
</dbReference>
<dbReference type="GeneID" id="19243127"/>
<evidence type="ECO:0000259" key="1">
    <source>
        <dbReference type="Pfam" id="PF08031"/>
    </source>
</evidence>
<dbReference type="AlphaFoldDB" id="U1HS31"/>
<sequence>MSVWYFTNTSFTISPLTGPGVPAAELERLMSPFLNKLEQLGIKYNLVVRQFSSFLEQFTGMQPPLEVGILQLGGRLIPRSVVKESNDALTSVCRYINEHGGQFIGVGLNVSGAVAGNVYNSVNPAWRETLIDTVITTPWSFTAPWEEMIANQRRMTYDFIPRLAALTPNGACYLNEGDFLQPDFKNVFYGKNYDRLLSIKEKYDPNHIFYATTAVGSDYWVQQADGRLCKAVGGLH</sequence>
<dbReference type="HOGENOM" id="CLU_018354_4_1_1"/>
<dbReference type="Gene3D" id="3.40.462.20">
    <property type="match status" value="1"/>
</dbReference>
<evidence type="ECO:0000313" key="3">
    <source>
        <dbReference type="Proteomes" id="UP000019373"/>
    </source>
</evidence>
<dbReference type="Gene3D" id="3.30.465.10">
    <property type="match status" value="1"/>
</dbReference>
<proteinExistence type="predicted"/>
<accession>U1HS31</accession>
<reference evidence="3" key="1">
    <citation type="journal article" date="2014" name="BMC Genomics">
        <title>Genome characteristics reveal the impact of lichenization on lichen-forming fungus Endocarpon pusillum Hedwig (Verrucariales, Ascomycota).</title>
        <authorList>
            <person name="Wang Y.-Y."/>
            <person name="Liu B."/>
            <person name="Zhang X.-Y."/>
            <person name="Zhou Q.-M."/>
            <person name="Zhang T."/>
            <person name="Li H."/>
            <person name="Yu Y.-F."/>
            <person name="Zhang X.-L."/>
            <person name="Hao X.-Y."/>
            <person name="Wang M."/>
            <person name="Wang L."/>
            <person name="Wei J.-C."/>
        </authorList>
    </citation>
    <scope>NUCLEOTIDE SEQUENCE [LARGE SCALE GENOMIC DNA]</scope>
    <source>
        <strain evidence="3">Z07020 / HMAS-L-300199</strain>
    </source>
</reference>
<dbReference type="InterPro" id="IPR012951">
    <property type="entry name" value="BBE"/>
</dbReference>
<dbReference type="Pfam" id="PF08031">
    <property type="entry name" value="BBE"/>
    <property type="match status" value="1"/>
</dbReference>
<dbReference type="Proteomes" id="UP000019373">
    <property type="component" value="Unassembled WGS sequence"/>
</dbReference>
<organism evidence="2 3">
    <name type="scientific">Endocarpon pusillum (strain Z07020 / HMAS-L-300199)</name>
    <name type="common">Lichen-forming fungus</name>
    <dbReference type="NCBI Taxonomy" id="1263415"/>
    <lineage>
        <taxon>Eukaryota</taxon>
        <taxon>Fungi</taxon>
        <taxon>Dikarya</taxon>
        <taxon>Ascomycota</taxon>
        <taxon>Pezizomycotina</taxon>
        <taxon>Eurotiomycetes</taxon>
        <taxon>Chaetothyriomycetidae</taxon>
        <taxon>Verrucariales</taxon>
        <taxon>Verrucariaceae</taxon>
        <taxon>Endocarpon</taxon>
    </lineage>
</organism>
<dbReference type="OMA" id="WEEMIAN"/>
<dbReference type="InterPro" id="IPR016169">
    <property type="entry name" value="FAD-bd_PCMH_sub2"/>
</dbReference>
<evidence type="ECO:0000313" key="2">
    <source>
        <dbReference type="EMBL" id="ERF73335.1"/>
    </source>
</evidence>
<keyword evidence="3" id="KW-1185">Reference proteome</keyword>
<protein>
    <recommendedName>
        <fullName evidence="1">Berberine/berberine-like domain-containing protein</fullName>
    </recommendedName>
</protein>
<feature type="domain" description="Berberine/berberine-like" evidence="1">
    <location>
        <begin position="172"/>
        <end position="215"/>
    </location>
</feature>
<dbReference type="eggNOG" id="ENOG502R8I5">
    <property type="taxonomic scope" value="Eukaryota"/>
</dbReference>
<dbReference type="OrthoDB" id="9983560at2759"/>
<gene>
    <name evidence="2" type="ORF">EPUS_08277</name>
</gene>
<dbReference type="GO" id="GO:0016491">
    <property type="term" value="F:oxidoreductase activity"/>
    <property type="evidence" value="ECO:0007669"/>
    <property type="project" value="InterPro"/>
</dbReference>
<dbReference type="EMBL" id="KE720957">
    <property type="protein sequence ID" value="ERF73335.1"/>
    <property type="molecule type" value="Genomic_DNA"/>
</dbReference>
<name>U1HS31_ENDPU</name>